<evidence type="ECO:0000256" key="8">
    <source>
        <dbReference type="ARBA" id="ARBA00023136"/>
    </source>
</evidence>
<dbReference type="Pfam" id="PF04647">
    <property type="entry name" value="AgrB"/>
    <property type="match status" value="1"/>
</dbReference>
<sequence length="125" mass="14405">MSRSVILILSLYISILIMIIADFFPGTSWIVQFGPMVLVWIVIGLIYIFAKDDPEEEIDKNERKRSRRYLLSSIVIIWLVTISLNIFVGEPAGDLFNIYKAEFWFLLVALPLLSQFNFKKSTDGV</sequence>
<keyword evidence="1" id="KW-1003">Cell membrane</keyword>
<dbReference type="EMBL" id="CAJEWA010000004">
    <property type="protein sequence ID" value="CAD2070932.1"/>
    <property type="molecule type" value="Genomic_DNA"/>
</dbReference>
<dbReference type="InterPro" id="IPR006741">
    <property type="entry name" value="AgrB"/>
</dbReference>
<dbReference type="GO" id="GO:0008233">
    <property type="term" value="F:peptidase activity"/>
    <property type="evidence" value="ECO:0007669"/>
    <property type="project" value="UniProtKB-KW"/>
</dbReference>
<protein>
    <submittedName>
        <fullName evidence="11">Archaellum biogenesis protein FlaJ (TadC family)</fullName>
    </submittedName>
</protein>
<dbReference type="RefSeq" id="WP_184283610.1">
    <property type="nucleotide sequence ID" value="NZ_BMCO01000002.1"/>
</dbReference>
<keyword evidence="3" id="KW-0645">Protease</keyword>
<organism evidence="10 12">
    <name type="scientific">Jeotgalicoccus coquinae</name>
    <dbReference type="NCBI Taxonomy" id="709509"/>
    <lineage>
        <taxon>Bacteria</taxon>
        <taxon>Bacillati</taxon>
        <taxon>Bacillota</taxon>
        <taxon>Bacilli</taxon>
        <taxon>Bacillales</taxon>
        <taxon>Staphylococcaceae</taxon>
        <taxon>Jeotgalicoccus</taxon>
    </lineage>
</organism>
<dbReference type="AlphaFoldDB" id="A0A6V7R1X9"/>
<evidence type="ECO:0000256" key="7">
    <source>
        <dbReference type="ARBA" id="ARBA00023026"/>
    </source>
</evidence>
<name>A0A6V7R1X9_9STAP</name>
<proteinExistence type="predicted"/>
<evidence type="ECO:0000256" key="4">
    <source>
        <dbReference type="ARBA" id="ARBA00022692"/>
    </source>
</evidence>
<evidence type="ECO:0000256" key="6">
    <source>
        <dbReference type="ARBA" id="ARBA00022989"/>
    </source>
</evidence>
<keyword evidence="13" id="KW-1185">Reference proteome</keyword>
<feature type="transmembrane region" description="Helical" evidence="9">
    <location>
        <begin position="30"/>
        <end position="49"/>
    </location>
</feature>
<evidence type="ECO:0000256" key="9">
    <source>
        <dbReference type="SAM" id="Phobius"/>
    </source>
</evidence>
<evidence type="ECO:0000256" key="2">
    <source>
        <dbReference type="ARBA" id="ARBA00022654"/>
    </source>
</evidence>
<keyword evidence="7" id="KW-0843">Virulence</keyword>
<dbReference type="GO" id="GO:0016020">
    <property type="term" value="C:membrane"/>
    <property type="evidence" value="ECO:0007669"/>
    <property type="project" value="InterPro"/>
</dbReference>
<keyword evidence="5" id="KW-0378">Hydrolase</keyword>
<reference evidence="11 13" key="2">
    <citation type="submission" date="2020-08" db="EMBL/GenBank/DDBJ databases">
        <title>Genomic Encyclopedia of Type Strains, Phase IV (KMG-IV): sequencing the most valuable type-strain genomes for metagenomic binning, comparative biology and taxonomic classification.</title>
        <authorList>
            <person name="Goeker M."/>
        </authorList>
    </citation>
    <scope>NUCLEOTIDE SEQUENCE [LARGE SCALE GENOMIC DNA]</scope>
    <source>
        <strain evidence="11 13">DSM 22419</strain>
    </source>
</reference>
<gene>
    <name evidence="11" type="ORF">HNR41_001700</name>
    <name evidence="10" type="ORF">JEOCOQ751_00080</name>
</gene>
<keyword evidence="8 9" id="KW-0472">Membrane</keyword>
<accession>A0A6V7R1X9</accession>
<evidence type="ECO:0000256" key="5">
    <source>
        <dbReference type="ARBA" id="ARBA00022801"/>
    </source>
</evidence>
<evidence type="ECO:0000313" key="12">
    <source>
        <dbReference type="Proteomes" id="UP000534001"/>
    </source>
</evidence>
<feature type="transmembrane region" description="Helical" evidence="9">
    <location>
        <begin position="101"/>
        <end position="118"/>
    </location>
</feature>
<evidence type="ECO:0000313" key="11">
    <source>
        <dbReference type="EMBL" id="MBB6423728.1"/>
    </source>
</evidence>
<evidence type="ECO:0000313" key="10">
    <source>
        <dbReference type="EMBL" id="CAD2070932.1"/>
    </source>
</evidence>
<dbReference type="Proteomes" id="UP000545588">
    <property type="component" value="Unassembled WGS sequence"/>
</dbReference>
<keyword evidence="2" id="KW-0673">Quorum sensing</keyword>
<feature type="transmembrane region" description="Helical" evidence="9">
    <location>
        <begin position="5"/>
        <end position="24"/>
    </location>
</feature>
<reference evidence="10 12" key="1">
    <citation type="submission" date="2020-07" db="EMBL/GenBank/DDBJ databases">
        <authorList>
            <person name="Criscuolo A."/>
        </authorList>
    </citation>
    <scope>NUCLEOTIDE SEQUENCE [LARGE SCALE GENOMIC DNA]</scope>
    <source>
        <strain evidence="10">CIP111751</strain>
    </source>
</reference>
<comment type="caution">
    <text evidence="10">The sequence shown here is derived from an EMBL/GenBank/DDBJ whole genome shotgun (WGS) entry which is preliminary data.</text>
</comment>
<evidence type="ECO:0000256" key="3">
    <source>
        <dbReference type="ARBA" id="ARBA00022670"/>
    </source>
</evidence>
<evidence type="ECO:0000256" key="1">
    <source>
        <dbReference type="ARBA" id="ARBA00022475"/>
    </source>
</evidence>
<keyword evidence="4 9" id="KW-0812">Transmembrane</keyword>
<dbReference type="GO" id="GO:0009372">
    <property type="term" value="P:quorum sensing"/>
    <property type="evidence" value="ECO:0007669"/>
    <property type="project" value="UniProtKB-KW"/>
</dbReference>
<keyword evidence="6 9" id="KW-1133">Transmembrane helix</keyword>
<dbReference type="EMBL" id="JACHFF010000002">
    <property type="protein sequence ID" value="MBB6423728.1"/>
    <property type="molecule type" value="Genomic_DNA"/>
</dbReference>
<dbReference type="Proteomes" id="UP000534001">
    <property type="component" value="Unassembled WGS sequence"/>
</dbReference>
<feature type="transmembrane region" description="Helical" evidence="9">
    <location>
        <begin position="69"/>
        <end position="89"/>
    </location>
</feature>
<evidence type="ECO:0000313" key="13">
    <source>
        <dbReference type="Proteomes" id="UP000545588"/>
    </source>
</evidence>
<dbReference type="GO" id="GO:0006508">
    <property type="term" value="P:proteolysis"/>
    <property type="evidence" value="ECO:0007669"/>
    <property type="project" value="UniProtKB-KW"/>
</dbReference>